<proteinExistence type="predicted"/>
<dbReference type="EMBL" id="FNUY01000005">
    <property type="protein sequence ID" value="SEG40321.1"/>
    <property type="molecule type" value="Genomic_DNA"/>
</dbReference>
<dbReference type="Proteomes" id="UP000236743">
    <property type="component" value="Unassembled WGS sequence"/>
</dbReference>
<dbReference type="SUPFAM" id="SSF56235">
    <property type="entry name" value="N-terminal nucleophile aminohydrolases (Ntn hydrolases)"/>
    <property type="match status" value="1"/>
</dbReference>
<dbReference type="InterPro" id="IPR010430">
    <property type="entry name" value="DUF1028"/>
</dbReference>
<reference evidence="1 2" key="1">
    <citation type="submission" date="2016-10" db="EMBL/GenBank/DDBJ databases">
        <authorList>
            <person name="de Groot N.N."/>
        </authorList>
    </citation>
    <scope>NUCLEOTIDE SEQUENCE [LARGE SCALE GENOMIC DNA]</scope>
    <source>
        <strain evidence="1 2">DSM 26656</strain>
    </source>
</reference>
<accession>A0A1H5ZVV4</accession>
<evidence type="ECO:0000313" key="1">
    <source>
        <dbReference type="EMBL" id="SEG40321.1"/>
    </source>
</evidence>
<dbReference type="AlphaFoldDB" id="A0A1H5ZVV4"/>
<keyword evidence="2" id="KW-1185">Reference proteome</keyword>
<keyword evidence="1" id="KW-0378">Hydrolase</keyword>
<dbReference type="PANTHER" id="PTHR39328">
    <property type="entry name" value="BLL2871 PROTEIN"/>
    <property type="match status" value="1"/>
</dbReference>
<name>A0A1H5ZVV4_9HYPH</name>
<evidence type="ECO:0000313" key="2">
    <source>
        <dbReference type="Proteomes" id="UP000236743"/>
    </source>
</evidence>
<dbReference type="Pfam" id="PF06267">
    <property type="entry name" value="DUF1028"/>
    <property type="match status" value="1"/>
</dbReference>
<dbReference type="PANTHER" id="PTHR39328:SF1">
    <property type="entry name" value="BLL2871 PROTEIN"/>
    <property type="match status" value="1"/>
</dbReference>
<organism evidence="1 2">
    <name type="scientific">Bosea lathyri</name>
    <dbReference type="NCBI Taxonomy" id="1036778"/>
    <lineage>
        <taxon>Bacteria</taxon>
        <taxon>Pseudomonadati</taxon>
        <taxon>Pseudomonadota</taxon>
        <taxon>Alphaproteobacteria</taxon>
        <taxon>Hyphomicrobiales</taxon>
        <taxon>Boseaceae</taxon>
        <taxon>Bosea</taxon>
    </lineage>
</organism>
<protein>
    <submittedName>
        <fullName evidence="1">Uncharacterized conserved protein, Ntn-hydrolase superfamily</fullName>
    </submittedName>
</protein>
<dbReference type="GO" id="GO:0016787">
    <property type="term" value="F:hydrolase activity"/>
    <property type="evidence" value="ECO:0007669"/>
    <property type="project" value="UniProtKB-KW"/>
</dbReference>
<sequence>MTFSLAGRCARTGMFGAVVTTSSIAVGSRCSHASAGIGAALTQHITDPRLGPLMLDLLGRGFSAQQAIDSVVAATPRSDWRQLALIDKEGRTASFSGASVKPELAEAHGLDCVALGNIVRSAEVPAAMVKAFEADPAAPLAARLIAALAAGDAAGGECKPLVSTALVVADRQPFPYVDLRVDSDADPIATLARLWREYEPMAELYVARALDPESVITP</sequence>
<dbReference type="InterPro" id="IPR029055">
    <property type="entry name" value="Ntn_hydrolases_N"/>
</dbReference>
<dbReference type="RefSeq" id="WP_103872972.1">
    <property type="nucleotide sequence ID" value="NZ_FNUY01000005.1"/>
</dbReference>
<gene>
    <name evidence="1" type="ORF">SAMN04488115_10544</name>
</gene>
<dbReference type="OrthoDB" id="9790012at2"/>
<dbReference type="Gene3D" id="3.60.20.10">
    <property type="entry name" value="Glutamine Phosphoribosylpyrophosphate, subunit 1, domain 1"/>
    <property type="match status" value="1"/>
</dbReference>